<feature type="region of interest" description="Disordered" evidence="1">
    <location>
        <begin position="118"/>
        <end position="143"/>
    </location>
</feature>
<protein>
    <submittedName>
        <fullName evidence="2">Uncharacterized protein</fullName>
    </submittedName>
</protein>
<dbReference type="Proteomes" id="UP000483820">
    <property type="component" value="Chromosome X"/>
</dbReference>
<accession>A0A6A5G347</accession>
<reference evidence="2 3" key="1">
    <citation type="submission" date="2019-12" db="EMBL/GenBank/DDBJ databases">
        <title>Chromosome-level assembly of the Caenorhabditis remanei genome.</title>
        <authorList>
            <person name="Teterina A.A."/>
            <person name="Willis J.H."/>
            <person name="Phillips P.C."/>
        </authorList>
    </citation>
    <scope>NUCLEOTIDE SEQUENCE [LARGE SCALE GENOMIC DNA]</scope>
    <source>
        <strain evidence="2 3">PX506</strain>
        <tissue evidence="2">Whole organism</tissue>
    </source>
</reference>
<evidence type="ECO:0000313" key="3">
    <source>
        <dbReference type="Proteomes" id="UP000483820"/>
    </source>
</evidence>
<gene>
    <name evidence="2" type="ORF">GCK72_025876</name>
</gene>
<dbReference type="GeneID" id="9817027"/>
<evidence type="ECO:0000256" key="1">
    <source>
        <dbReference type="SAM" id="MobiDB-lite"/>
    </source>
</evidence>
<proteinExistence type="predicted"/>
<comment type="caution">
    <text evidence="2">The sequence shown here is derived from an EMBL/GenBank/DDBJ whole genome shotgun (WGS) entry which is preliminary data.</text>
</comment>
<dbReference type="AlphaFoldDB" id="A0A6A5G347"/>
<dbReference type="CTD" id="9817027"/>
<feature type="compositionally biased region" description="Basic and acidic residues" evidence="1">
    <location>
        <begin position="118"/>
        <end position="128"/>
    </location>
</feature>
<sequence length="143" mass="16578">MSTNDDIKKAEELKTKEELEKSRVKFNELTQYALSHTLSEEEVKEVEEDDNPHIFENSGNQFGAMIAVVNAGTEYGPLLEHIAKQRERSKKVRAASRTFNRRPERMELLKELKKAEMEKRVKENEKATKATSKKKRSAIKDKK</sequence>
<organism evidence="2 3">
    <name type="scientific">Caenorhabditis remanei</name>
    <name type="common">Caenorhabditis vulgaris</name>
    <dbReference type="NCBI Taxonomy" id="31234"/>
    <lineage>
        <taxon>Eukaryota</taxon>
        <taxon>Metazoa</taxon>
        <taxon>Ecdysozoa</taxon>
        <taxon>Nematoda</taxon>
        <taxon>Chromadorea</taxon>
        <taxon>Rhabditida</taxon>
        <taxon>Rhabditina</taxon>
        <taxon>Rhabditomorpha</taxon>
        <taxon>Rhabditoidea</taxon>
        <taxon>Rhabditidae</taxon>
        <taxon>Peloderinae</taxon>
        <taxon>Caenorhabditis</taxon>
    </lineage>
</organism>
<evidence type="ECO:0000313" key="2">
    <source>
        <dbReference type="EMBL" id="KAF1749408.1"/>
    </source>
</evidence>
<name>A0A6A5G347_CAERE</name>
<dbReference type="RefSeq" id="XP_003105553.2">
    <property type="nucleotide sequence ID" value="XM_003105505.2"/>
</dbReference>
<dbReference type="KEGG" id="crq:GCK72_025876"/>
<dbReference type="EMBL" id="WUAV01000006">
    <property type="protein sequence ID" value="KAF1749408.1"/>
    <property type="molecule type" value="Genomic_DNA"/>
</dbReference>